<name>A0ABW5WD20_9PSEU</name>
<protein>
    <submittedName>
        <fullName evidence="2">Antitoxin</fullName>
    </submittedName>
</protein>
<reference evidence="3" key="1">
    <citation type="journal article" date="2019" name="Int. J. Syst. Evol. Microbiol.">
        <title>The Global Catalogue of Microorganisms (GCM) 10K type strain sequencing project: providing services to taxonomists for standard genome sequencing and annotation.</title>
        <authorList>
            <consortium name="The Broad Institute Genomics Platform"/>
            <consortium name="The Broad Institute Genome Sequencing Center for Infectious Disease"/>
            <person name="Wu L."/>
            <person name="Ma J."/>
        </authorList>
    </citation>
    <scope>NUCLEOTIDE SEQUENCE [LARGE SCALE GENOMIC DNA]</scope>
    <source>
        <strain evidence="3">IBRC-M 10906</strain>
    </source>
</reference>
<feature type="compositionally biased region" description="Gly residues" evidence="1">
    <location>
        <begin position="61"/>
        <end position="80"/>
    </location>
</feature>
<keyword evidence="3" id="KW-1185">Reference proteome</keyword>
<dbReference type="RefSeq" id="WP_377386925.1">
    <property type="nucleotide sequence ID" value="NZ_JBHSAN010000007.1"/>
</dbReference>
<feature type="compositionally biased region" description="Pro residues" evidence="1">
    <location>
        <begin position="85"/>
        <end position="101"/>
    </location>
</feature>
<organism evidence="2 3">
    <name type="scientific">Prauserella oleivorans</name>
    <dbReference type="NCBI Taxonomy" id="1478153"/>
    <lineage>
        <taxon>Bacteria</taxon>
        <taxon>Bacillati</taxon>
        <taxon>Actinomycetota</taxon>
        <taxon>Actinomycetes</taxon>
        <taxon>Pseudonocardiales</taxon>
        <taxon>Pseudonocardiaceae</taxon>
        <taxon>Prauserella</taxon>
    </lineage>
</organism>
<evidence type="ECO:0000256" key="1">
    <source>
        <dbReference type="SAM" id="MobiDB-lite"/>
    </source>
</evidence>
<accession>A0ABW5WD20</accession>
<evidence type="ECO:0000313" key="2">
    <source>
        <dbReference type="EMBL" id="MFD2801379.1"/>
    </source>
</evidence>
<sequence length="101" mass="10541">MGINFNELKKKAQDALTKNSDKVEQGIDKASGFAKSRFGNKADKIDDVTKKAKDYLHKQSGGQGGRPGSGGPQAGPGQQPGAGPEQPPQPPVNPPNPPNPQ</sequence>
<feature type="compositionally biased region" description="Basic and acidic residues" evidence="1">
    <location>
        <begin position="40"/>
        <end position="57"/>
    </location>
</feature>
<dbReference type="InterPro" id="IPR028037">
    <property type="entry name" value="Antitoxin_Rv0909/MT0933"/>
</dbReference>
<proteinExistence type="predicted"/>
<dbReference type="EMBL" id="JBHUOF010000027">
    <property type="protein sequence ID" value="MFD2801379.1"/>
    <property type="molecule type" value="Genomic_DNA"/>
</dbReference>
<gene>
    <name evidence="2" type="ORF">ACFS2C_18470</name>
</gene>
<evidence type="ECO:0000313" key="3">
    <source>
        <dbReference type="Proteomes" id="UP001597478"/>
    </source>
</evidence>
<dbReference type="Pfam" id="PF14013">
    <property type="entry name" value="MT0933_antitox"/>
    <property type="match status" value="1"/>
</dbReference>
<comment type="caution">
    <text evidence="2">The sequence shown here is derived from an EMBL/GenBank/DDBJ whole genome shotgun (WGS) entry which is preliminary data.</text>
</comment>
<feature type="region of interest" description="Disordered" evidence="1">
    <location>
        <begin position="39"/>
        <end position="101"/>
    </location>
</feature>
<dbReference type="Proteomes" id="UP001597478">
    <property type="component" value="Unassembled WGS sequence"/>
</dbReference>